<name>A0A087BJF6_9BIFI</name>
<dbReference type="InterPro" id="IPR017969">
    <property type="entry name" value="Heavy-metal-associated_CS"/>
</dbReference>
<dbReference type="EMBL" id="JGZD01000015">
    <property type="protein sequence ID" value="KFI71156.1"/>
    <property type="molecule type" value="Genomic_DNA"/>
</dbReference>
<gene>
    <name evidence="4" type="ORF">BMIN_1643</name>
</gene>
<dbReference type="RefSeq" id="WP_022861931.1">
    <property type="nucleotide sequence ID" value="NZ_JGZD01000015.1"/>
</dbReference>
<evidence type="ECO:0000259" key="3">
    <source>
        <dbReference type="PROSITE" id="PS50846"/>
    </source>
</evidence>
<dbReference type="Proteomes" id="UP000029014">
    <property type="component" value="Unassembled WGS sequence"/>
</dbReference>
<organism evidence="4 5">
    <name type="scientific">Bifidobacterium minimum</name>
    <dbReference type="NCBI Taxonomy" id="1693"/>
    <lineage>
        <taxon>Bacteria</taxon>
        <taxon>Bacillati</taxon>
        <taxon>Actinomycetota</taxon>
        <taxon>Actinomycetes</taxon>
        <taxon>Bifidobacteriales</taxon>
        <taxon>Bifidobacteriaceae</taxon>
        <taxon>Bifidobacterium</taxon>
    </lineage>
</organism>
<dbReference type="eggNOG" id="COG2608">
    <property type="taxonomic scope" value="Bacteria"/>
</dbReference>
<protein>
    <recommendedName>
        <fullName evidence="1">Copper chaperone CopZ</fullName>
    </recommendedName>
</protein>
<dbReference type="PANTHER" id="PTHR46594:SF4">
    <property type="entry name" value="P-TYPE CATION-TRANSPORTING ATPASE"/>
    <property type="match status" value="1"/>
</dbReference>
<evidence type="ECO:0000313" key="5">
    <source>
        <dbReference type="Proteomes" id="UP000029014"/>
    </source>
</evidence>
<dbReference type="FunFam" id="3.30.70.100:FF:000001">
    <property type="entry name" value="ATPase copper transporting beta"/>
    <property type="match status" value="1"/>
</dbReference>
<accession>A0A087BJF6</accession>
<dbReference type="PROSITE" id="PS01047">
    <property type="entry name" value="HMA_1"/>
    <property type="match status" value="1"/>
</dbReference>
<dbReference type="InterPro" id="IPR006121">
    <property type="entry name" value="HMA_dom"/>
</dbReference>
<evidence type="ECO:0000256" key="1">
    <source>
        <dbReference type="ARBA" id="ARBA00015313"/>
    </source>
</evidence>
<dbReference type="CDD" id="cd00371">
    <property type="entry name" value="HMA"/>
    <property type="match status" value="1"/>
</dbReference>
<dbReference type="PROSITE" id="PS50846">
    <property type="entry name" value="HMA_2"/>
    <property type="match status" value="1"/>
</dbReference>
<dbReference type="GO" id="GO:0046872">
    <property type="term" value="F:metal ion binding"/>
    <property type="evidence" value="ECO:0007669"/>
    <property type="project" value="UniProtKB-KW"/>
</dbReference>
<sequence length="76" mass="8088">MQKAILKVNGMTCPSCLTTIQTALTKQNGVGEVNVLFNAGKVKAAFDENATDAQTLANVVSELGYSVEKVTVKEQK</sequence>
<evidence type="ECO:0000313" key="4">
    <source>
        <dbReference type="EMBL" id="KFI71156.1"/>
    </source>
</evidence>
<dbReference type="Gene3D" id="3.30.70.100">
    <property type="match status" value="1"/>
</dbReference>
<dbReference type="PANTHER" id="PTHR46594">
    <property type="entry name" value="P-TYPE CATION-TRANSPORTING ATPASE"/>
    <property type="match status" value="1"/>
</dbReference>
<keyword evidence="2" id="KW-0479">Metal-binding</keyword>
<proteinExistence type="predicted"/>
<keyword evidence="5" id="KW-1185">Reference proteome</keyword>
<dbReference type="AlphaFoldDB" id="A0A087BJF6"/>
<comment type="caution">
    <text evidence="4">The sequence shown here is derived from an EMBL/GenBank/DDBJ whole genome shotgun (WGS) entry which is preliminary data.</text>
</comment>
<evidence type="ECO:0000256" key="2">
    <source>
        <dbReference type="ARBA" id="ARBA00022723"/>
    </source>
</evidence>
<reference evidence="4 5" key="1">
    <citation type="submission" date="2014-03" db="EMBL/GenBank/DDBJ databases">
        <title>Genomics of Bifidobacteria.</title>
        <authorList>
            <person name="Ventura M."/>
            <person name="Milani C."/>
            <person name="Lugli G.A."/>
        </authorList>
    </citation>
    <scope>NUCLEOTIDE SEQUENCE [LARGE SCALE GENOMIC DNA]</scope>
    <source>
        <strain evidence="4 5">LMG 11592</strain>
    </source>
</reference>
<feature type="domain" description="HMA" evidence="3">
    <location>
        <begin position="2"/>
        <end position="68"/>
    </location>
</feature>
<dbReference type="STRING" id="1693.BMIN_1643"/>
<dbReference type="SUPFAM" id="SSF55008">
    <property type="entry name" value="HMA, heavy metal-associated domain"/>
    <property type="match status" value="1"/>
</dbReference>
<dbReference type="Pfam" id="PF00403">
    <property type="entry name" value="HMA"/>
    <property type="match status" value="1"/>
</dbReference>
<dbReference type="InterPro" id="IPR036163">
    <property type="entry name" value="HMA_dom_sf"/>
</dbReference>